<dbReference type="EMBL" id="BDRX01000001">
    <property type="protein sequence ID" value="GBF87506.1"/>
    <property type="molecule type" value="Genomic_DNA"/>
</dbReference>
<keyword evidence="4 9" id="KW-0418">Kinase</keyword>
<dbReference type="Pfam" id="PF20143">
    <property type="entry name" value="NAD_kinase_C"/>
    <property type="match status" value="1"/>
</dbReference>
<dbReference type="SUPFAM" id="SSF111331">
    <property type="entry name" value="NAD kinase/diacylglycerol kinase-like"/>
    <property type="match status" value="1"/>
</dbReference>
<feature type="region of interest" description="Disordered" evidence="8">
    <location>
        <begin position="124"/>
        <end position="176"/>
    </location>
</feature>
<feature type="compositionally biased region" description="Low complexity" evidence="8">
    <location>
        <begin position="432"/>
        <end position="455"/>
    </location>
</feature>
<comment type="caution">
    <text evidence="9">The sequence shown here is derived from an EMBL/GenBank/DDBJ whole genome shotgun (WGS) entry which is preliminary data.</text>
</comment>
<protein>
    <submittedName>
        <fullName evidence="9">ATP-NAD kinase</fullName>
    </submittedName>
</protein>
<evidence type="ECO:0000313" key="10">
    <source>
        <dbReference type="Proteomes" id="UP000247498"/>
    </source>
</evidence>
<evidence type="ECO:0000256" key="4">
    <source>
        <dbReference type="ARBA" id="ARBA00022777"/>
    </source>
</evidence>
<dbReference type="GO" id="GO:0005524">
    <property type="term" value="F:ATP binding"/>
    <property type="evidence" value="ECO:0007669"/>
    <property type="project" value="UniProtKB-KW"/>
</dbReference>
<keyword evidence="7" id="KW-0520">NAD</keyword>
<proteinExistence type="inferred from homology"/>
<comment type="similarity">
    <text evidence="1">Belongs to the NAD kinase family.</text>
</comment>
<evidence type="ECO:0000256" key="7">
    <source>
        <dbReference type="ARBA" id="ARBA00023027"/>
    </source>
</evidence>
<feature type="compositionally biased region" description="Gly residues" evidence="8">
    <location>
        <begin position="339"/>
        <end position="351"/>
    </location>
</feature>
<reference evidence="9 10" key="1">
    <citation type="journal article" date="2018" name="Sci. Rep.">
        <title>Raphidocelis subcapitata (=Pseudokirchneriella subcapitata) provides an insight into genome evolution and environmental adaptations in the Sphaeropleales.</title>
        <authorList>
            <person name="Suzuki S."/>
            <person name="Yamaguchi H."/>
            <person name="Nakajima N."/>
            <person name="Kawachi M."/>
        </authorList>
    </citation>
    <scope>NUCLEOTIDE SEQUENCE [LARGE SCALE GENOMIC DNA]</scope>
    <source>
        <strain evidence="9 10">NIES-35</strain>
    </source>
</reference>
<dbReference type="InterPro" id="IPR002504">
    <property type="entry name" value="NADK"/>
</dbReference>
<keyword evidence="10" id="KW-1185">Reference proteome</keyword>
<gene>
    <name evidence="9" type="ORF">Rsub_00217</name>
</gene>
<feature type="compositionally biased region" description="Gly residues" evidence="8">
    <location>
        <begin position="83"/>
        <end position="94"/>
    </location>
</feature>
<name>A0A2V0NJT4_9CHLO</name>
<feature type="region of interest" description="Disordered" evidence="8">
    <location>
        <begin position="274"/>
        <end position="301"/>
    </location>
</feature>
<dbReference type="FunFam" id="2.60.200.30:FF:000009">
    <property type="entry name" value="Poly(P)/ATP NAD kinase"/>
    <property type="match status" value="1"/>
</dbReference>
<keyword evidence="2" id="KW-0808">Transferase</keyword>
<dbReference type="InterPro" id="IPR017437">
    <property type="entry name" value="ATP-NAD_kinase_PpnK-typ_C"/>
</dbReference>
<dbReference type="PANTHER" id="PTHR20275:SF0">
    <property type="entry name" value="NAD KINASE"/>
    <property type="match status" value="1"/>
</dbReference>
<feature type="region of interest" description="Disordered" evidence="8">
    <location>
        <begin position="332"/>
        <end position="351"/>
    </location>
</feature>
<dbReference type="Gene3D" id="3.40.50.10330">
    <property type="entry name" value="Probable inorganic polyphosphate/atp-NAD kinase, domain 1"/>
    <property type="match status" value="1"/>
</dbReference>
<dbReference type="GO" id="GO:0003951">
    <property type="term" value="F:NAD+ kinase activity"/>
    <property type="evidence" value="ECO:0007669"/>
    <property type="project" value="InterPro"/>
</dbReference>
<keyword evidence="5" id="KW-0067">ATP-binding</keyword>
<accession>A0A2V0NJT4</accession>
<dbReference type="Pfam" id="PF01513">
    <property type="entry name" value="NAD_kinase"/>
    <property type="match status" value="1"/>
</dbReference>
<dbReference type="Proteomes" id="UP000247498">
    <property type="component" value="Unassembled WGS sequence"/>
</dbReference>
<dbReference type="GO" id="GO:0006741">
    <property type="term" value="P:NADP+ biosynthetic process"/>
    <property type="evidence" value="ECO:0007669"/>
    <property type="project" value="InterPro"/>
</dbReference>
<feature type="compositionally biased region" description="Low complexity" evidence="8">
    <location>
        <begin position="539"/>
        <end position="552"/>
    </location>
</feature>
<dbReference type="InterPro" id="IPR016064">
    <property type="entry name" value="NAD/diacylglycerol_kinase_sf"/>
</dbReference>
<feature type="region of interest" description="Disordered" evidence="8">
    <location>
        <begin position="535"/>
        <end position="638"/>
    </location>
</feature>
<evidence type="ECO:0000256" key="5">
    <source>
        <dbReference type="ARBA" id="ARBA00022840"/>
    </source>
</evidence>
<keyword evidence="3" id="KW-0547">Nucleotide-binding</keyword>
<feature type="region of interest" description="Disordered" evidence="8">
    <location>
        <begin position="403"/>
        <end position="455"/>
    </location>
</feature>
<dbReference type="InParanoid" id="A0A2V0NJT4"/>
<feature type="compositionally biased region" description="Basic and acidic residues" evidence="8">
    <location>
        <begin position="568"/>
        <end position="578"/>
    </location>
</feature>
<evidence type="ECO:0000256" key="2">
    <source>
        <dbReference type="ARBA" id="ARBA00022679"/>
    </source>
</evidence>
<feature type="compositionally biased region" description="Pro residues" evidence="8">
    <location>
        <begin position="421"/>
        <end position="431"/>
    </location>
</feature>
<evidence type="ECO:0000313" key="9">
    <source>
        <dbReference type="EMBL" id="GBF87506.1"/>
    </source>
</evidence>
<dbReference type="STRING" id="307507.A0A2V0NJT4"/>
<organism evidence="9 10">
    <name type="scientific">Raphidocelis subcapitata</name>
    <dbReference type="NCBI Taxonomy" id="307507"/>
    <lineage>
        <taxon>Eukaryota</taxon>
        <taxon>Viridiplantae</taxon>
        <taxon>Chlorophyta</taxon>
        <taxon>core chlorophytes</taxon>
        <taxon>Chlorophyceae</taxon>
        <taxon>CS clade</taxon>
        <taxon>Sphaeropleales</taxon>
        <taxon>Selenastraceae</taxon>
        <taxon>Raphidocelis</taxon>
    </lineage>
</organism>
<dbReference type="Gene3D" id="2.60.200.30">
    <property type="entry name" value="Probable inorganic polyphosphate/atp-NAD kinase, domain 2"/>
    <property type="match status" value="1"/>
</dbReference>
<dbReference type="GO" id="GO:0019674">
    <property type="term" value="P:NAD+ metabolic process"/>
    <property type="evidence" value="ECO:0007669"/>
    <property type="project" value="InterPro"/>
</dbReference>
<feature type="compositionally biased region" description="Low complexity" evidence="8">
    <location>
        <begin position="579"/>
        <end position="597"/>
    </location>
</feature>
<feature type="region of interest" description="Disordered" evidence="8">
    <location>
        <begin position="72"/>
        <end position="94"/>
    </location>
</feature>
<feature type="compositionally biased region" description="Low complexity" evidence="8">
    <location>
        <begin position="403"/>
        <end position="420"/>
    </location>
</feature>
<dbReference type="AlphaFoldDB" id="A0A2V0NJT4"/>
<evidence type="ECO:0000256" key="8">
    <source>
        <dbReference type="SAM" id="MobiDB-lite"/>
    </source>
</evidence>
<evidence type="ECO:0000256" key="3">
    <source>
        <dbReference type="ARBA" id="ARBA00022741"/>
    </source>
</evidence>
<evidence type="ECO:0000256" key="6">
    <source>
        <dbReference type="ARBA" id="ARBA00022857"/>
    </source>
</evidence>
<dbReference type="HAMAP" id="MF_00361">
    <property type="entry name" value="NAD_kinase"/>
    <property type="match status" value="1"/>
</dbReference>
<feature type="compositionally biased region" description="Gly residues" evidence="8">
    <location>
        <begin position="127"/>
        <end position="143"/>
    </location>
</feature>
<dbReference type="PANTHER" id="PTHR20275">
    <property type="entry name" value="NAD KINASE"/>
    <property type="match status" value="1"/>
</dbReference>
<dbReference type="OrthoDB" id="24581at2759"/>
<sequence>MERTASGAQQRYSHALEGLGAVVADFESDLQHAVADAEYWRHEAETFRRKYSEERARTERLRRVLGQLQSPTALPHLLPGPFGRAGGGGGGGGGSFSGAAAAAVGARRSAPVAAAGLAVGARASWARGGGGSGSGGSSGGGGVTARASHDGALGREPPALPPLQPRGSDPSATSGGCTDAAVAAAAGAAPGLPPSVALRRTISTPAGGAYGSPSAAAAAAAAARMGSFAGSLASSLGGALCAIDSPKLRRQTVESLFSMMMAYTVAQGVAAGEAGAGAGAGEGEDDGEEPLSSISIDDDKGSSGVGLAAAAAAAAAMARAWAKAASREQRDASSAGAGASSGGGGGAGGGGKAGFRLVATVTNKMGKRRQSQANFSSLSASASQESLLDSNASPYASSASLQAVGTAAGPPPAGSSSAAPSPSPLGPPAVGPGPLANGARAGAPPLPPGAAAAAREASGGGEAAAAAVAAAAAPAASSSPSGQGSHIALHWLSRPRNVLVMRKMAASTEGAFHGAVEWLLERHINVYVEPSMFHDLQGRRQQQQQQQQQQQRNGEDGAGHQAAAAAAAEEREPAEKDQQQQAAAAAADAGASQDGDALPPQRPPSRGGRAGGGAGGLSVSFAPDRAAGPDRPPGELRTWDVAPGCPGDYLPEWLSNTLDFVVVFGGDGTVLWTCHMFGNRSVPPLVPFNLGSLGFLTPFEPAAMRRVLGRIVRGGFPIQLRHRLHCTLVRSSALPPDGRGSRPPSAGAGGAPAAASAAALAAAPDGPGPQMPALPAGLVSFAEGNGCPDGVCLESEERVVLNEVVLDRGISPYLTNLETYCDGNFVTHVQGDGLIVATPTGSTAYSLAAGGSMVHPQVPCVLFTPICPHSLSFRPLMFPDHVVLCIRVPPGIRSQVWCSFDGKERTELHPGDAVLIRLSKWPLPTVTSANDASTDWFGSVRQNLGWNARKLQGGAGQ</sequence>
<evidence type="ECO:0000256" key="1">
    <source>
        <dbReference type="ARBA" id="ARBA00010995"/>
    </source>
</evidence>
<dbReference type="InterPro" id="IPR017438">
    <property type="entry name" value="ATP-NAD_kinase_N"/>
</dbReference>
<keyword evidence="6" id="KW-0521">NADP</keyword>